<name>A0A4D7C4E9_9SPHN</name>
<evidence type="ECO:0000313" key="2">
    <source>
        <dbReference type="Proteomes" id="UP000298714"/>
    </source>
</evidence>
<dbReference type="KEGG" id="hgn:E6W36_11790"/>
<gene>
    <name evidence="1" type="ORF">E6W36_11790</name>
</gene>
<reference evidence="2" key="1">
    <citation type="submission" date="2019-04" db="EMBL/GenBank/DDBJ databases">
        <title>Complete genome sequence of Sphingomonas sp. W1-2-3.</title>
        <authorList>
            <person name="Im W.T."/>
        </authorList>
    </citation>
    <scope>NUCLEOTIDE SEQUENCE [LARGE SCALE GENOMIC DNA]</scope>
    <source>
        <strain evidence="2">W1-2-3</strain>
    </source>
</reference>
<organism evidence="1 2">
    <name type="scientific">Hankyongella ginsenosidimutans</name>
    <dbReference type="NCBI Taxonomy" id="1763828"/>
    <lineage>
        <taxon>Bacteria</taxon>
        <taxon>Pseudomonadati</taxon>
        <taxon>Pseudomonadota</taxon>
        <taxon>Alphaproteobacteria</taxon>
        <taxon>Sphingomonadales</taxon>
        <taxon>Sphingomonadaceae</taxon>
        <taxon>Hankyongella</taxon>
    </lineage>
</organism>
<proteinExistence type="predicted"/>
<dbReference type="Proteomes" id="UP000298714">
    <property type="component" value="Chromosome"/>
</dbReference>
<accession>A0A4D7C4E9</accession>
<evidence type="ECO:0000313" key="1">
    <source>
        <dbReference type="EMBL" id="QCI79941.1"/>
    </source>
</evidence>
<dbReference type="EMBL" id="CP039704">
    <property type="protein sequence ID" value="QCI79941.1"/>
    <property type="molecule type" value="Genomic_DNA"/>
</dbReference>
<dbReference type="RefSeq" id="WP_222872785.1">
    <property type="nucleotide sequence ID" value="NZ_CP039704.1"/>
</dbReference>
<protein>
    <recommendedName>
        <fullName evidence="3">Filamentous hemagglutinin N-terminal domain-containing protein</fullName>
    </recommendedName>
</protein>
<evidence type="ECO:0008006" key="3">
    <source>
        <dbReference type="Google" id="ProtNLM"/>
    </source>
</evidence>
<sequence length="391" mass="41297">MLYATTSVARNGFIDLVADRITLSAVPVNGGAPDSSLGIVAVAPDDNGETVPNSPDVVADFRVSRVSLTARLNFLSDANNSDQRQVSTGGEFELLADSLIYAPGGDVVIGGGDPRRSLSDAQFAERIFIDTGAAIDVSGIRDLVVPASRNSVRIRPVTRNELRDTPDYREGFLRGATVLVDPRLSGVRADGVAWIGSPLIEAGSFTQQVGVTSAELLTRGGTISLGTQVRTQVDERTGAILPQTSQLVIKAGASLDVSGGFVRYEAGLVQTSRLVTASGQIVDIGAADPNETYVSLLEPSVERQDRFGIQQRFTNPLATGSRFVEEFIEGRDAGAILIQAQSAALDGGFTALSSSGRARSPIPIRVPRPPTSAATCADYRQCRLNCHLEAI</sequence>
<dbReference type="AlphaFoldDB" id="A0A4D7C4E9"/>
<keyword evidence="2" id="KW-1185">Reference proteome</keyword>